<dbReference type="Gene3D" id="6.20.210.20">
    <property type="entry name" value="THAP domain"/>
    <property type="match status" value="1"/>
</dbReference>
<evidence type="ECO:0000313" key="8">
    <source>
        <dbReference type="Proteomes" id="UP000298663"/>
    </source>
</evidence>
<feature type="region of interest" description="Disordered" evidence="5">
    <location>
        <begin position="98"/>
        <end position="169"/>
    </location>
</feature>
<gene>
    <name evidence="7" type="ORF">L596_011861</name>
</gene>
<evidence type="ECO:0000313" key="7">
    <source>
        <dbReference type="EMBL" id="TKR87468.1"/>
    </source>
</evidence>
<dbReference type="Proteomes" id="UP000298663">
    <property type="component" value="Unassembled WGS sequence"/>
</dbReference>
<name>A0A4U5NVD1_STECR</name>
<dbReference type="InterPro" id="IPR038441">
    <property type="entry name" value="THAP_Znf_sf"/>
</dbReference>
<dbReference type="SMART" id="SM00980">
    <property type="entry name" value="THAP"/>
    <property type="match status" value="1"/>
</dbReference>
<protein>
    <recommendedName>
        <fullName evidence="6">THAP-type domain-containing protein</fullName>
    </recommendedName>
</protein>
<organism evidence="7 8">
    <name type="scientific">Steinernema carpocapsae</name>
    <name type="common">Entomopathogenic nematode</name>
    <dbReference type="NCBI Taxonomy" id="34508"/>
    <lineage>
        <taxon>Eukaryota</taxon>
        <taxon>Metazoa</taxon>
        <taxon>Ecdysozoa</taxon>
        <taxon>Nematoda</taxon>
        <taxon>Chromadorea</taxon>
        <taxon>Rhabditida</taxon>
        <taxon>Tylenchina</taxon>
        <taxon>Panagrolaimomorpha</taxon>
        <taxon>Strongyloidoidea</taxon>
        <taxon>Steinernematidae</taxon>
        <taxon>Steinernema</taxon>
    </lineage>
</organism>
<accession>A0A4U5NVD1</accession>
<dbReference type="GO" id="GO:0008270">
    <property type="term" value="F:zinc ion binding"/>
    <property type="evidence" value="ECO:0007669"/>
    <property type="project" value="UniProtKB-KW"/>
</dbReference>
<sequence length="243" mass="27492">MEKCIFCGWTRKTAYPSIRFFGLPREPGMKRIQWLYVLGNREIQPKDRVCSVHFRSGRPSSDPSHEDFVPHLYLNNEPPPEVLRYLESLAETKLERAAAYDTPHPQQSRALDVSPDDQSTYPEIQEVMHSRVPATTKTRPSILQRRRKAPTSQEPSAPPPGAVSKKEEHLAPTPMPVVISDMKVVANTEDGPKPMKRYKLQLVEKPLIEAAGMRPGQTIVVKKRFFRKAHAPSPPSTTSTSTF</sequence>
<dbReference type="STRING" id="34508.A0A4U5NVD1"/>
<proteinExistence type="predicted"/>
<dbReference type="EMBL" id="AZBU02000003">
    <property type="protein sequence ID" value="TKR87468.1"/>
    <property type="molecule type" value="Genomic_DNA"/>
</dbReference>
<dbReference type="GO" id="GO:0003677">
    <property type="term" value="F:DNA binding"/>
    <property type="evidence" value="ECO:0007669"/>
    <property type="project" value="UniProtKB-KW"/>
</dbReference>
<keyword evidence="4" id="KW-0238">DNA-binding</keyword>
<feature type="domain" description="THAP-type" evidence="6">
    <location>
        <begin position="2"/>
        <end position="79"/>
    </location>
</feature>
<dbReference type="SUPFAM" id="SSF57716">
    <property type="entry name" value="Glucocorticoid receptor-like (DNA-binding domain)"/>
    <property type="match status" value="1"/>
</dbReference>
<keyword evidence="3" id="KW-0862">Zinc</keyword>
<reference evidence="7 8" key="1">
    <citation type="journal article" date="2015" name="Genome Biol.">
        <title>Comparative genomics of Steinernema reveals deeply conserved gene regulatory networks.</title>
        <authorList>
            <person name="Dillman A.R."/>
            <person name="Macchietto M."/>
            <person name="Porter C.F."/>
            <person name="Rogers A."/>
            <person name="Williams B."/>
            <person name="Antoshechkin I."/>
            <person name="Lee M.M."/>
            <person name="Goodwin Z."/>
            <person name="Lu X."/>
            <person name="Lewis E.E."/>
            <person name="Goodrich-Blair H."/>
            <person name="Stock S.P."/>
            <person name="Adams B.J."/>
            <person name="Sternberg P.W."/>
            <person name="Mortazavi A."/>
        </authorList>
    </citation>
    <scope>NUCLEOTIDE SEQUENCE [LARGE SCALE GENOMIC DNA]</scope>
    <source>
        <strain evidence="7 8">ALL</strain>
    </source>
</reference>
<evidence type="ECO:0000259" key="6">
    <source>
        <dbReference type="SMART" id="SM00980"/>
    </source>
</evidence>
<keyword evidence="2" id="KW-0863">Zinc-finger</keyword>
<evidence type="ECO:0000256" key="3">
    <source>
        <dbReference type="ARBA" id="ARBA00022833"/>
    </source>
</evidence>
<keyword evidence="8" id="KW-1185">Reference proteome</keyword>
<dbReference type="AlphaFoldDB" id="A0A4U5NVD1"/>
<dbReference type="InterPro" id="IPR006612">
    <property type="entry name" value="THAP_Znf"/>
</dbReference>
<dbReference type="OrthoDB" id="5804825at2759"/>
<keyword evidence="1" id="KW-0479">Metal-binding</keyword>
<reference evidence="7 8" key="2">
    <citation type="journal article" date="2019" name="G3 (Bethesda)">
        <title>Hybrid Assembly of the Genome of the Entomopathogenic Nematode Steinernema carpocapsae Identifies the X-Chromosome.</title>
        <authorList>
            <person name="Serra L."/>
            <person name="Macchietto M."/>
            <person name="Macias-Munoz A."/>
            <person name="McGill C.J."/>
            <person name="Rodriguez I.M."/>
            <person name="Rodriguez B."/>
            <person name="Murad R."/>
            <person name="Mortazavi A."/>
        </authorList>
    </citation>
    <scope>NUCLEOTIDE SEQUENCE [LARGE SCALE GENOMIC DNA]</scope>
    <source>
        <strain evidence="7 8">ALL</strain>
    </source>
</reference>
<comment type="caution">
    <text evidence="7">The sequence shown here is derived from an EMBL/GenBank/DDBJ whole genome shotgun (WGS) entry which is preliminary data.</text>
</comment>
<evidence type="ECO:0000256" key="5">
    <source>
        <dbReference type="SAM" id="MobiDB-lite"/>
    </source>
</evidence>
<evidence type="ECO:0000256" key="4">
    <source>
        <dbReference type="ARBA" id="ARBA00023125"/>
    </source>
</evidence>
<evidence type="ECO:0000256" key="1">
    <source>
        <dbReference type="ARBA" id="ARBA00022723"/>
    </source>
</evidence>
<evidence type="ECO:0000256" key="2">
    <source>
        <dbReference type="ARBA" id="ARBA00022771"/>
    </source>
</evidence>